<dbReference type="InParanoid" id="Q9RYM3"/>
<protein>
    <submittedName>
        <fullName evidence="2">Uncharacterized protein</fullName>
    </submittedName>
</protein>
<proteinExistence type="predicted"/>
<evidence type="ECO:0000256" key="1">
    <source>
        <dbReference type="SAM" id="MobiDB-lite"/>
    </source>
</evidence>
<sequence>MSSLARLEFPIKFSCRLTLLRCGPVPLRPATLRNDDFCRCHLGTGQRSPVQRRLCGCVRHSGTGHARGRSPSAGRAGAAAGPPALALRRPGAARRAPRAESGLRGGPRAALRATRPRPGSRTHGAGAGRGDSGP</sequence>
<dbReference type="PaxDb" id="243230-DR_A0289"/>
<dbReference type="AlphaFoldDB" id="Q9RYM3"/>
<evidence type="ECO:0000313" key="3">
    <source>
        <dbReference type="Proteomes" id="UP000002524"/>
    </source>
</evidence>
<dbReference type="HOGENOM" id="CLU_1892783_0_0_0"/>
<dbReference type="PIR" id="F75582">
    <property type="entry name" value="F75582"/>
</dbReference>
<accession>Q9RYM3</accession>
<dbReference type="STRING" id="243230.DR_A0289"/>
<organism evidence="2 3">
    <name type="scientific">Deinococcus radiodurans (strain ATCC 13939 / DSM 20539 / JCM 16871 / CCUG 27074 / LMG 4051 / NBRC 15346 / NCIMB 9279 / VKM B-1422 / R1)</name>
    <dbReference type="NCBI Taxonomy" id="243230"/>
    <lineage>
        <taxon>Bacteria</taxon>
        <taxon>Thermotogati</taxon>
        <taxon>Deinococcota</taxon>
        <taxon>Deinococci</taxon>
        <taxon>Deinococcales</taxon>
        <taxon>Deinococcaceae</taxon>
        <taxon>Deinococcus</taxon>
    </lineage>
</organism>
<name>Q9RYM3_DEIRA</name>
<reference evidence="2 3" key="1">
    <citation type="journal article" date="1999" name="Science">
        <title>Genome sequence of the radioresistant bacterium Deinococcus radiodurans R1.</title>
        <authorList>
            <person name="White O."/>
            <person name="Eisen J.A."/>
            <person name="Heidelberg J.F."/>
            <person name="Hickey E.K."/>
            <person name="Peterson J.D."/>
            <person name="Dodson R.J."/>
            <person name="Haft D.H."/>
            <person name="Gwinn M.L."/>
            <person name="Nelson W.C."/>
            <person name="Richardson D.L."/>
            <person name="Moffat K.S."/>
            <person name="Qin H."/>
            <person name="Jiang L."/>
            <person name="Pamphile W."/>
            <person name="Crosby M."/>
            <person name="Shen M."/>
            <person name="Vamathevan J.J."/>
            <person name="Lam P."/>
            <person name="McDonald L."/>
            <person name="Utterback T."/>
            <person name="Zalewski C."/>
            <person name="Makarova K.S."/>
            <person name="Aravind L."/>
            <person name="Daly M.J."/>
            <person name="Minton K.W."/>
            <person name="Fleischmann R.D."/>
            <person name="Ketchum K.A."/>
            <person name="Nelson K.E."/>
            <person name="Salzberg S."/>
            <person name="Smith H.O."/>
            <person name="Venter J.C."/>
            <person name="Fraser C.M."/>
        </authorList>
    </citation>
    <scope>NUCLEOTIDE SEQUENCE [LARGE SCALE GENOMIC DNA]</scope>
    <source>
        <strain evidence="3">ATCC 13939 / DSM 20539 / JCM 16871 / LMG 4051 / NBRC 15346 / NCIMB 9279 / R1 / VKM B-1422</strain>
    </source>
</reference>
<dbReference type="EnsemblBacteria" id="AAF12529">
    <property type="protein sequence ID" value="AAF12529"/>
    <property type="gene ID" value="DR_A0289"/>
</dbReference>
<dbReference type="KEGG" id="dra:DR_A0289"/>
<keyword evidence="3" id="KW-1185">Reference proteome</keyword>
<feature type="compositionally biased region" description="Gly residues" evidence="1">
    <location>
        <begin position="125"/>
        <end position="134"/>
    </location>
</feature>
<feature type="region of interest" description="Disordered" evidence="1">
    <location>
        <begin position="60"/>
        <end position="134"/>
    </location>
</feature>
<gene>
    <name evidence="2" type="ordered locus">DR_A0289</name>
</gene>
<evidence type="ECO:0000313" key="2">
    <source>
        <dbReference type="EMBL" id="AAF12529.1"/>
    </source>
</evidence>
<dbReference type="EMBL" id="AE001825">
    <property type="protein sequence ID" value="AAF12529.1"/>
    <property type="molecule type" value="Genomic_DNA"/>
</dbReference>
<dbReference type="Proteomes" id="UP000002524">
    <property type="component" value="Chromosome 2"/>
</dbReference>
<feature type="compositionally biased region" description="Low complexity" evidence="1">
    <location>
        <begin position="69"/>
        <end position="90"/>
    </location>
</feature>